<feature type="domain" description="Formyl transferase C-terminal" evidence="10">
    <location>
        <begin position="211"/>
        <end position="309"/>
    </location>
</feature>
<evidence type="ECO:0000256" key="1">
    <source>
        <dbReference type="ARBA" id="ARBA00002606"/>
    </source>
</evidence>
<dbReference type="InterPro" id="IPR036477">
    <property type="entry name" value="Formyl_transf_N_sf"/>
</dbReference>
<dbReference type="AlphaFoldDB" id="E3CZ87"/>
<dbReference type="InterPro" id="IPR002376">
    <property type="entry name" value="Formyl_transf_N"/>
</dbReference>
<dbReference type="InterPro" id="IPR041711">
    <property type="entry name" value="Met-tRNA-FMT_N"/>
</dbReference>
<evidence type="ECO:0000256" key="7">
    <source>
        <dbReference type="ARBA" id="ARBA00048558"/>
    </source>
</evidence>
<dbReference type="InterPro" id="IPR044135">
    <property type="entry name" value="Met-tRNA-FMT_C"/>
</dbReference>
<dbReference type="PANTHER" id="PTHR11138:SF5">
    <property type="entry name" value="METHIONYL-TRNA FORMYLTRANSFERASE, MITOCHONDRIAL"/>
    <property type="match status" value="1"/>
</dbReference>
<comment type="catalytic activity">
    <reaction evidence="7">
        <text>L-methionyl-tRNA(fMet) + (6R)-10-formyltetrahydrofolate = N-formyl-L-methionyl-tRNA(fMet) + (6S)-5,6,7,8-tetrahydrofolate + H(+)</text>
        <dbReference type="Rhea" id="RHEA:24380"/>
        <dbReference type="Rhea" id="RHEA-COMP:9952"/>
        <dbReference type="Rhea" id="RHEA-COMP:9953"/>
        <dbReference type="ChEBI" id="CHEBI:15378"/>
        <dbReference type="ChEBI" id="CHEBI:57453"/>
        <dbReference type="ChEBI" id="CHEBI:78530"/>
        <dbReference type="ChEBI" id="CHEBI:78844"/>
        <dbReference type="ChEBI" id="CHEBI:195366"/>
        <dbReference type="EC" id="2.1.2.9"/>
    </reaction>
</comment>
<feature type="region of interest" description="Disordered" evidence="8">
    <location>
        <begin position="192"/>
        <end position="211"/>
    </location>
</feature>
<dbReference type="eggNOG" id="COG0223">
    <property type="taxonomic scope" value="Bacteria"/>
</dbReference>
<dbReference type="GO" id="GO:0005829">
    <property type="term" value="C:cytosol"/>
    <property type="evidence" value="ECO:0007669"/>
    <property type="project" value="TreeGrafter"/>
</dbReference>
<dbReference type="InterPro" id="IPR005793">
    <property type="entry name" value="Formyl_trans_C"/>
</dbReference>
<name>E3CZ87_9BACT</name>
<dbReference type="InterPro" id="IPR037022">
    <property type="entry name" value="Formyl_trans_C_sf"/>
</dbReference>
<dbReference type="CDD" id="cd08704">
    <property type="entry name" value="Met_tRNA_FMT_C"/>
    <property type="match status" value="1"/>
</dbReference>
<sequence length="326" mass="34983">MTIPASWAVVSSGPFGALWLEELLRLGATPLWVVCGAPKPSGRGLKMHPLPVEEVARKGNLPLFSSPRPEEEALRLCSEPQGSDPGASLPQVLFVVDCGRVIREPLLSLPPQGCVNLHPSLLPDLRGAAPIPRSLLRGDQTTGTTLFRLVEGMDAGPVFAQQTLTVDSEDDAETLSKRLAALSARLAWDFLQNPPASPTPQDESKATQAPKILPHETRLSWGRPACEIGWAIRAFSPRPGAWTLHRGKRLRILRATPLAPEELPVSLLPGQIHLAPKAPVVFCGSGALALLSVQPEGKAPMSAQDWIHGGRLREGEGFDEEGESTS</sequence>
<dbReference type="Pfam" id="PF02911">
    <property type="entry name" value="Formyl_trans_C"/>
    <property type="match status" value="1"/>
</dbReference>
<evidence type="ECO:0000256" key="3">
    <source>
        <dbReference type="ARBA" id="ARBA00012261"/>
    </source>
</evidence>
<dbReference type="Gene3D" id="3.10.25.10">
    <property type="entry name" value="Formyl transferase, C-terminal domain"/>
    <property type="match status" value="1"/>
</dbReference>
<evidence type="ECO:0000259" key="9">
    <source>
        <dbReference type="Pfam" id="PF00551"/>
    </source>
</evidence>
<keyword evidence="5 11" id="KW-0808">Transferase</keyword>
<accession>E3CZ87</accession>
<dbReference type="HOGENOM" id="CLU_033347_1_1_0"/>
<keyword evidence="12" id="KW-1185">Reference proteome</keyword>
<dbReference type="InterPro" id="IPR011034">
    <property type="entry name" value="Formyl_transferase-like_C_sf"/>
</dbReference>
<dbReference type="EMBL" id="CM001022">
    <property type="protein sequence ID" value="EFQ23758.1"/>
    <property type="molecule type" value="Genomic_DNA"/>
</dbReference>
<dbReference type="Proteomes" id="UP000005096">
    <property type="component" value="Chromosome"/>
</dbReference>
<evidence type="ECO:0000256" key="5">
    <source>
        <dbReference type="ARBA" id="ARBA00022679"/>
    </source>
</evidence>
<keyword evidence="6" id="KW-0648">Protein biosynthesis</keyword>
<dbReference type="SUPFAM" id="SSF50486">
    <property type="entry name" value="FMT C-terminal domain-like"/>
    <property type="match status" value="1"/>
</dbReference>
<protein>
    <recommendedName>
        <fullName evidence="4">Methionyl-tRNA formyltransferase</fullName>
        <ecNumber evidence="3">2.1.2.9</ecNumber>
    </recommendedName>
</protein>
<dbReference type="Gene3D" id="3.40.50.170">
    <property type="entry name" value="Formyl transferase, N-terminal domain"/>
    <property type="match status" value="1"/>
</dbReference>
<dbReference type="PANTHER" id="PTHR11138">
    <property type="entry name" value="METHIONYL-TRNA FORMYLTRANSFERASE"/>
    <property type="match status" value="1"/>
</dbReference>
<reference evidence="11 12" key="1">
    <citation type="journal article" date="2010" name="Stand. Genomic Sci.">
        <title>Non-contiguous finished genome sequence of Aminomonas paucivorans type strain (GLU-3).</title>
        <authorList>
            <person name="Pitluck S."/>
            <person name="Yasawong M."/>
            <person name="Held B."/>
            <person name="Lapidus A."/>
            <person name="Nolan M."/>
            <person name="Copeland A."/>
            <person name="Lucas S."/>
            <person name="Del Rio T.G."/>
            <person name="Tice H."/>
            <person name="Cheng J.F."/>
            <person name="Chertkov O."/>
            <person name="Goodwin L."/>
            <person name="Tapia R."/>
            <person name="Han C."/>
            <person name="Liolios K."/>
            <person name="Ivanova N."/>
            <person name="Mavromatis K."/>
            <person name="Ovchinnikova G."/>
            <person name="Pati A."/>
            <person name="Chen A."/>
            <person name="Palaniappan K."/>
            <person name="Land M."/>
            <person name="Hauser L."/>
            <person name="Chang Y.J."/>
            <person name="Jeffries C.D."/>
            <person name="Pukall R."/>
            <person name="Spring S."/>
            <person name="Rohde M."/>
            <person name="Sikorski J."/>
            <person name="Goker M."/>
            <person name="Woyke T."/>
            <person name="Bristow J."/>
            <person name="Eisen J.A."/>
            <person name="Markowitz V."/>
            <person name="Hugenholtz P."/>
            <person name="Kyrpides N.C."/>
            <person name="Klenk H.P."/>
        </authorList>
    </citation>
    <scope>NUCLEOTIDE SEQUENCE [LARGE SCALE GENOMIC DNA]</scope>
    <source>
        <strain evidence="11 12">DSM 12260</strain>
    </source>
</reference>
<comment type="function">
    <text evidence="1">Attaches a formyl group to the free amino group of methionyl-tRNA(fMet). The formyl group appears to play a dual role in the initiator identity of N-formylmethionyl-tRNA by promoting its recognition by IF2 and preventing the misappropriation of this tRNA by the elongation apparatus.</text>
</comment>
<evidence type="ECO:0000256" key="6">
    <source>
        <dbReference type="ARBA" id="ARBA00022917"/>
    </source>
</evidence>
<dbReference type="Pfam" id="PF00551">
    <property type="entry name" value="Formyl_trans_N"/>
    <property type="match status" value="1"/>
</dbReference>
<organism evidence="11 12">
    <name type="scientific">Aminomonas paucivorans DSM 12260</name>
    <dbReference type="NCBI Taxonomy" id="584708"/>
    <lineage>
        <taxon>Bacteria</taxon>
        <taxon>Thermotogati</taxon>
        <taxon>Synergistota</taxon>
        <taxon>Synergistia</taxon>
        <taxon>Synergistales</taxon>
        <taxon>Synergistaceae</taxon>
        <taxon>Aminomonas</taxon>
    </lineage>
</organism>
<dbReference type="PaxDb" id="584708-Apau_1337"/>
<dbReference type="CDD" id="cd08646">
    <property type="entry name" value="FMT_core_Met-tRNA-FMT_N"/>
    <property type="match status" value="1"/>
</dbReference>
<dbReference type="EC" id="2.1.2.9" evidence="3"/>
<comment type="similarity">
    <text evidence="2">Belongs to the Fmt family.</text>
</comment>
<evidence type="ECO:0000256" key="2">
    <source>
        <dbReference type="ARBA" id="ARBA00010699"/>
    </source>
</evidence>
<evidence type="ECO:0000259" key="10">
    <source>
        <dbReference type="Pfam" id="PF02911"/>
    </source>
</evidence>
<evidence type="ECO:0000256" key="4">
    <source>
        <dbReference type="ARBA" id="ARBA00016014"/>
    </source>
</evidence>
<dbReference type="SUPFAM" id="SSF53328">
    <property type="entry name" value="Formyltransferase"/>
    <property type="match status" value="1"/>
</dbReference>
<feature type="domain" description="Formyl transferase N-terminal" evidence="9">
    <location>
        <begin position="31"/>
        <end position="182"/>
    </location>
</feature>
<evidence type="ECO:0000313" key="12">
    <source>
        <dbReference type="Proteomes" id="UP000005096"/>
    </source>
</evidence>
<evidence type="ECO:0000313" key="11">
    <source>
        <dbReference type="EMBL" id="EFQ23758.1"/>
    </source>
</evidence>
<gene>
    <name evidence="11" type="ORF">Apau_1337</name>
</gene>
<proteinExistence type="inferred from homology"/>
<dbReference type="STRING" id="584708.Apau_1337"/>
<evidence type="ECO:0000256" key="8">
    <source>
        <dbReference type="SAM" id="MobiDB-lite"/>
    </source>
</evidence>
<dbReference type="RefSeq" id="WP_006300961.1">
    <property type="nucleotide sequence ID" value="NZ_CM001022.1"/>
</dbReference>
<dbReference type="GO" id="GO:0004479">
    <property type="term" value="F:methionyl-tRNA formyltransferase activity"/>
    <property type="evidence" value="ECO:0007669"/>
    <property type="project" value="UniProtKB-EC"/>
</dbReference>